<accession>A0A2A9DT78</accession>
<dbReference type="Gene3D" id="3.30.590.20">
    <property type="match status" value="1"/>
</dbReference>
<dbReference type="EC" id="6.3.2.2" evidence="5"/>
<gene>
    <name evidence="7" type="ORF">ATJ78_0718</name>
</gene>
<comment type="catalytic activity">
    <reaction evidence="4 5">
        <text>L-cysteine + L-glutamate + ATP = gamma-L-glutamyl-L-cysteine + ADP + phosphate + H(+)</text>
        <dbReference type="Rhea" id="RHEA:13285"/>
        <dbReference type="ChEBI" id="CHEBI:15378"/>
        <dbReference type="ChEBI" id="CHEBI:29985"/>
        <dbReference type="ChEBI" id="CHEBI:30616"/>
        <dbReference type="ChEBI" id="CHEBI:35235"/>
        <dbReference type="ChEBI" id="CHEBI:43474"/>
        <dbReference type="ChEBI" id="CHEBI:58173"/>
        <dbReference type="ChEBI" id="CHEBI:456216"/>
        <dbReference type="EC" id="6.3.2.2"/>
    </reaction>
</comment>
<dbReference type="Pfam" id="PF04107">
    <property type="entry name" value="GCS2"/>
    <property type="match status" value="1"/>
</dbReference>
<comment type="caution">
    <text evidence="7">The sequence shown here is derived from an EMBL/GenBank/DDBJ whole genome shotgun (WGS) entry which is preliminary data.</text>
</comment>
<protein>
    <recommendedName>
        <fullName evidence="5">Putative glutamate--cysteine ligase 2</fullName>
        <ecNumber evidence="5">6.3.2.2</ecNumber>
    </recommendedName>
    <alternativeName>
        <fullName evidence="5">Gamma-glutamylcysteine synthetase 2</fullName>
        <shortName evidence="5">GCS 2</shortName>
        <shortName evidence="5">Gamma-GCS 2</shortName>
    </alternativeName>
</protein>
<comment type="similarity">
    <text evidence="5">Belongs to the glutamate--cysteine ligase type 2 family. YbdK subfamily.</text>
</comment>
<dbReference type="GO" id="GO:0042398">
    <property type="term" value="P:modified amino acid biosynthetic process"/>
    <property type="evidence" value="ECO:0007669"/>
    <property type="project" value="InterPro"/>
</dbReference>
<dbReference type="PANTHER" id="PTHR36510">
    <property type="entry name" value="GLUTAMATE--CYSTEINE LIGASE 2-RELATED"/>
    <property type="match status" value="1"/>
</dbReference>
<keyword evidence="2 5" id="KW-0547">Nucleotide-binding</keyword>
<evidence type="ECO:0000256" key="4">
    <source>
        <dbReference type="ARBA" id="ARBA00048819"/>
    </source>
</evidence>
<dbReference type="InterPro" id="IPR050141">
    <property type="entry name" value="GCL_type2/YbdK_subfam"/>
</dbReference>
<feature type="compositionally biased region" description="Basic and acidic residues" evidence="6">
    <location>
        <begin position="32"/>
        <end position="46"/>
    </location>
</feature>
<dbReference type="InterPro" id="IPR014746">
    <property type="entry name" value="Gln_synth/guanido_kin_cat_dom"/>
</dbReference>
<evidence type="ECO:0000256" key="2">
    <source>
        <dbReference type="ARBA" id="ARBA00022741"/>
    </source>
</evidence>
<proteinExistence type="inferred from homology"/>
<organism evidence="7 8">
    <name type="scientific">Paramicrobacterium agarici</name>
    <dbReference type="NCBI Taxonomy" id="630514"/>
    <lineage>
        <taxon>Bacteria</taxon>
        <taxon>Bacillati</taxon>
        <taxon>Actinomycetota</taxon>
        <taxon>Actinomycetes</taxon>
        <taxon>Micrococcales</taxon>
        <taxon>Microbacteriaceae</taxon>
        <taxon>Paramicrobacterium</taxon>
    </lineage>
</organism>
<evidence type="ECO:0000256" key="1">
    <source>
        <dbReference type="ARBA" id="ARBA00022598"/>
    </source>
</evidence>
<feature type="region of interest" description="Disordered" evidence="6">
    <location>
        <begin position="32"/>
        <end position="63"/>
    </location>
</feature>
<keyword evidence="8" id="KW-1185">Reference proteome</keyword>
<evidence type="ECO:0000256" key="3">
    <source>
        <dbReference type="ARBA" id="ARBA00022840"/>
    </source>
</evidence>
<dbReference type="AlphaFoldDB" id="A0A2A9DT78"/>
<dbReference type="SUPFAM" id="SSF55931">
    <property type="entry name" value="Glutamine synthetase/guanido kinase"/>
    <property type="match status" value="1"/>
</dbReference>
<dbReference type="GO" id="GO:0004357">
    <property type="term" value="F:glutamate-cysteine ligase activity"/>
    <property type="evidence" value="ECO:0007669"/>
    <property type="project" value="UniProtKB-EC"/>
</dbReference>
<dbReference type="NCBIfam" id="NF010041">
    <property type="entry name" value="PRK13517.1-1"/>
    <property type="match status" value="1"/>
</dbReference>
<keyword evidence="3 5" id="KW-0067">ATP-binding</keyword>
<dbReference type="RefSeq" id="WP_098406337.1">
    <property type="nucleotide sequence ID" value="NZ_PDJE01000001.1"/>
</dbReference>
<reference evidence="7 8" key="1">
    <citation type="submission" date="2017-10" db="EMBL/GenBank/DDBJ databases">
        <title>Sequencing the genomes of 1000 actinobacteria strains.</title>
        <authorList>
            <person name="Klenk H.-P."/>
        </authorList>
    </citation>
    <scope>NUCLEOTIDE SEQUENCE [LARGE SCALE GENOMIC DNA]</scope>
    <source>
        <strain evidence="7 8">DSM 21798</strain>
    </source>
</reference>
<dbReference type="NCBIfam" id="TIGR02050">
    <property type="entry name" value="gshA_cyan_rel"/>
    <property type="match status" value="1"/>
</dbReference>
<dbReference type="Proteomes" id="UP000221369">
    <property type="component" value="Unassembled WGS sequence"/>
</dbReference>
<evidence type="ECO:0000313" key="7">
    <source>
        <dbReference type="EMBL" id="PFG29803.1"/>
    </source>
</evidence>
<dbReference type="PANTHER" id="PTHR36510:SF1">
    <property type="entry name" value="GLUTAMATE--CYSTEINE LIGASE 2-RELATED"/>
    <property type="match status" value="1"/>
</dbReference>
<dbReference type="EMBL" id="PDJE01000001">
    <property type="protein sequence ID" value="PFG29803.1"/>
    <property type="molecule type" value="Genomic_DNA"/>
</dbReference>
<evidence type="ECO:0000256" key="6">
    <source>
        <dbReference type="SAM" id="MobiDB-lite"/>
    </source>
</evidence>
<keyword evidence="1 5" id="KW-0436">Ligase</keyword>
<comment type="function">
    <text evidence="5">ATP-dependent carboxylate-amine ligase which exhibits weak glutamate--cysteine ligase activity.</text>
</comment>
<dbReference type="InterPro" id="IPR006336">
    <property type="entry name" value="GCS2"/>
</dbReference>
<sequence>MRTVGVEEELLLVNAESGIPRSVASRAIERADATKGEEGGSLDHELQQQQVETDTPPRSGMEELDDDVREWRRTAIAGARRAGARVIAAGTSPVAAEPKVDLDPRYLRIIEHIGLTAREQLLCACHVHVSVESDDEGVGVLDRIRHRTGLLTALSANSPFWNGVDSGYASFRSQAILRWPTSGPQDLYRSAGQYHALIDTMLGTGVMLDEGMVYFDSRLSSRYPTVEIRVADVCSDVRDTVLIAALARGLVDTAAREWADGEPPAEIPTSVIRLANWQAGRFGLSGDLLDPTTMEPRPARDVITEFVDTLRPALRANGDEERVDAGIDRLFQGGTGADRQRASLEKTGRLSDVIAYLARVTAAQDE</sequence>
<dbReference type="GO" id="GO:0005524">
    <property type="term" value="F:ATP binding"/>
    <property type="evidence" value="ECO:0007669"/>
    <property type="project" value="UniProtKB-KW"/>
</dbReference>
<name>A0A2A9DT78_9MICO</name>
<dbReference type="HAMAP" id="MF_01609">
    <property type="entry name" value="Glu_cys_ligase_2"/>
    <property type="match status" value="1"/>
</dbReference>
<evidence type="ECO:0000256" key="5">
    <source>
        <dbReference type="HAMAP-Rule" id="MF_01609"/>
    </source>
</evidence>
<evidence type="ECO:0000313" key="8">
    <source>
        <dbReference type="Proteomes" id="UP000221369"/>
    </source>
</evidence>
<dbReference type="InterPro" id="IPR011793">
    <property type="entry name" value="YbdK"/>
</dbReference>